<protein>
    <submittedName>
        <fullName evidence="2">Uncharacterized protein</fullName>
    </submittedName>
</protein>
<dbReference type="AlphaFoldDB" id="A0A7X1NW60"/>
<sequence>MAPHQLPLALTAALLLLLLTLGLGLQLGRWRVVRWLHHALFFAVCVGVGFSALLGWRSGGWALLPALGALLLMPRTKPGRADHWRGALVSAGLFALGAWGAW</sequence>
<keyword evidence="3" id="KW-1185">Reference proteome</keyword>
<dbReference type="Proteomes" id="UP000484842">
    <property type="component" value="Unassembled WGS sequence"/>
</dbReference>
<evidence type="ECO:0000256" key="1">
    <source>
        <dbReference type="SAM" id="Phobius"/>
    </source>
</evidence>
<keyword evidence="1" id="KW-0472">Membrane</keyword>
<accession>A0A7X1NW60</accession>
<proteinExistence type="predicted"/>
<organism evidence="2 3">
    <name type="scientific">Deinococcus terrestris</name>
    <dbReference type="NCBI Taxonomy" id="2651870"/>
    <lineage>
        <taxon>Bacteria</taxon>
        <taxon>Thermotogati</taxon>
        <taxon>Deinococcota</taxon>
        <taxon>Deinococci</taxon>
        <taxon>Deinococcales</taxon>
        <taxon>Deinococcaceae</taxon>
        <taxon>Deinococcus</taxon>
    </lineage>
</organism>
<evidence type="ECO:0000313" key="2">
    <source>
        <dbReference type="EMBL" id="MPY66902.1"/>
    </source>
</evidence>
<comment type="caution">
    <text evidence="2">The sequence shown here is derived from an EMBL/GenBank/DDBJ whole genome shotgun (WGS) entry which is preliminary data.</text>
</comment>
<feature type="transmembrane region" description="Helical" evidence="1">
    <location>
        <begin position="40"/>
        <end position="72"/>
    </location>
</feature>
<dbReference type="RefSeq" id="WP_152871225.1">
    <property type="nucleotide sequence ID" value="NZ_WBSL01000003.1"/>
</dbReference>
<gene>
    <name evidence="2" type="ORF">F8S09_09395</name>
</gene>
<keyword evidence="1" id="KW-1133">Transmembrane helix</keyword>
<reference evidence="2 3" key="1">
    <citation type="submission" date="2019-10" db="EMBL/GenBank/DDBJ databases">
        <title>Deinococcus sp. isolated from soil.</title>
        <authorList>
            <person name="Li Y."/>
            <person name="Wang J."/>
        </authorList>
    </citation>
    <scope>NUCLEOTIDE SEQUENCE [LARGE SCALE GENOMIC DNA]</scope>
    <source>
        <strain evidence="2 3">SDU3-2</strain>
    </source>
</reference>
<dbReference type="EMBL" id="WBSL01000003">
    <property type="protein sequence ID" value="MPY66902.1"/>
    <property type="molecule type" value="Genomic_DNA"/>
</dbReference>
<name>A0A7X1NW60_9DEIO</name>
<evidence type="ECO:0000313" key="3">
    <source>
        <dbReference type="Proteomes" id="UP000484842"/>
    </source>
</evidence>
<keyword evidence="1" id="KW-0812">Transmembrane</keyword>